<evidence type="ECO:0000256" key="7">
    <source>
        <dbReference type="SAM" id="SignalP"/>
    </source>
</evidence>
<accession>A0A8S1DM37</accession>
<dbReference type="InterPro" id="IPR031152">
    <property type="entry name" value="PLXDC"/>
</dbReference>
<comment type="caution">
    <text evidence="8">The sequence shown here is derived from an EMBL/GenBank/DDBJ whole genome shotgun (WGS) entry which is preliminary data.</text>
</comment>
<keyword evidence="2 6" id="KW-0812">Transmembrane</keyword>
<gene>
    <name evidence="8" type="ORF">CLODIP_2_CD11933</name>
</gene>
<evidence type="ECO:0000313" key="8">
    <source>
        <dbReference type="EMBL" id="CAB3381076.1"/>
    </source>
</evidence>
<feature type="transmembrane region" description="Helical" evidence="6">
    <location>
        <begin position="321"/>
        <end position="344"/>
    </location>
</feature>
<evidence type="ECO:0000256" key="3">
    <source>
        <dbReference type="ARBA" id="ARBA00022729"/>
    </source>
</evidence>
<dbReference type="Proteomes" id="UP000494165">
    <property type="component" value="Unassembled WGS sequence"/>
</dbReference>
<name>A0A8S1DM37_9INSE</name>
<reference evidence="8 9" key="1">
    <citation type="submission" date="2020-04" db="EMBL/GenBank/DDBJ databases">
        <authorList>
            <person name="Alioto T."/>
            <person name="Alioto T."/>
            <person name="Gomez Garrido J."/>
        </authorList>
    </citation>
    <scope>NUCLEOTIDE SEQUENCE [LARGE SCALE GENOMIC DNA]</scope>
</reference>
<dbReference type="PANTHER" id="PTHR13055:SF12">
    <property type="entry name" value="LD40707P"/>
    <property type="match status" value="1"/>
</dbReference>
<keyword evidence="9" id="KW-1185">Reference proteome</keyword>
<feature type="region of interest" description="Disordered" evidence="5">
    <location>
        <begin position="366"/>
        <end position="398"/>
    </location>
</feature>
<proteinExistence type="predicted"/>
<keyword evidence="4 6" id="KW-1133">Transmembrane helix</keyword>
<comment type="subcellular location">
    <subcellularLocation>
        <location evidence="1">Membrane</location>
        <topology evidence="1">Single-pass type I membrane protein</topology>
    </subcellularLocation>
</comment>
<keyword evidence="3 7" id="KW-0732">Signal</keyword>
<feature type="compositionally biased region" description="Acidic residues" evidence="5">
    <location>
        <begin position="382"/>
        <end position="394"/>
    </location>
</feature>
<dbReference type="PANTHER" id="PTHR13055">
    <property type="entry name" value="TUMOR ENDOTHELIAL MARKER 7 RELATED"/>
    <property type="match status" value="1"/>
</dbReference>
<dbReference type="EMBL" id="CADEPI010000224">
    <property type="protein sequence ID" value="CAB3381076.1"/>
    <property type="molecule type" value="Genomic_DNA"/>
</dbReference>
<organism evidence="8 9">
    <name type="scientific">Cloeon dipterum</name>
    <dbReference type="NCBI Taxonomy" id="197152"/>
    <lineage>
        <taxon>Eukaryota</taxon>
        <taxon>Metazoa</taxon>
        <taxon>Ecdysozoa</taxon>
        <taxon>Arthropoda</taxon>
        <taxon>Hexapoda</taxon>
        <taxon>Insecta</taxon>
        <taxon>Pterygota</taxon>
        <taxon>Palaeoptera</taxon>
        <taxon>Ephemeroptera</taxon>
        <taxon>Pisciforma</taxon>
        <taxon>Baetidae</taxon>
        <taxon>Cloeon</taxon>
    </lineage>
</organism>
<evidence type="ECO:0000256" key="1">
    <source>
        <dbReference type="ARBA" id="ARBA00004479"/>
    </source>
</evidence>
<evidence type="ECO:0000256" key="4">
    <source>
        <dbReference type="ARBA" id="ARBA00022989"/>
    </source>
</evidence>
<dbReference type="AlphaFoldDB" id="A0A8S1DM37"/>
<feature type="compositionally biased region" description="Low complexity" evidence="5">
    <location>
        <begin position="371"/>
        <end position="381"/>
    </location>
</feature>
<keyword evidence="6" id="KW-0472">Membrane</keyword>
<evidence type="ECO:0000256" key="5">
    <source>
        <dbReference type="SAM" id="MobiDB-lite"/>
    </source>
</evidence>
<evidence type="ECO:0000256" key="2">
    <source>
        <dbReference type="ARBA" id="ARBA00022692"/>
    </source>
</evidence>
<protein>
    <submittedName>
        <fullName evidence="8">Uncharacterized protein</fullName>
    </submittedName>
</protein>
<dbReference type="GO" id="GO:0016020">
    <property type="term" value="C:membrane"/>
    <property type="evidence" value="ECO:0007669"/>
    <property type="project" value="UniProtKB-SubCell"/>
</dbReference>
<feature type="chain" id="PRO_5035747921" evidence="7">
    <location>
        <begin position="31"/>
        <end position="425"/>
    </location>
</feature>
<evidence type="ECO:0000256" key="6">
    <source>
        <dbReference type="SAM" id="Phobius"/>
    </source>
</evidence>
<feature type="signal peptide" evidence="7">
    <location>
        <begin position="1"/>
        <end position="30"/>
    </location>
</feature>
<sequence>MGKAQFHDRFLFVLLTATAFLLSGIASTKADDEIKEEKGNDFYDTDEYNSMKIHYANYPDEESDSLWKNMEIEENATELTEDLFVDGKALIYLPFGIKLFDLNVTQVAVTKQGTIQLQYPSVNWTIAPLNAEHGETRCNISYLFQDKNFYVQWNNFRFNYKNFKEHELSFQVRLSDGGEIEFVYQEVPYNLKALRENCDCLGEKFGVTFYHREFFKVFPYQDIYELGYLLDFDKYEVKKGTVIRFATADECMFRTNCYACTETEFHFNENETARCLWCPAMQKCSSTRDSFRHLWREKRCDINYANDRNGCDFLNDPRMTIYYLIVYFSTVLLLVTSLVIICCLQDRPCIASPWARLRGLFQSTNQPNQLDANNPAENQNNEQEDQDEQGDQEVPDVGVNNPVQIQATYVQEEPGTVVLTPSIVV</sequence>
<evidence type="ECO:0000313" key="9">
    <source>
        <dbReference type="Proteomes" id="UP000494165"/>
    </source>
</evidence>